<protein>
    <recommendedName>
        <fullName evidence="3">Outer membrane protein beta-barrel domain-containing protein</fullName>
    </recommendedName>
</protein>
<keyword evidence="2" id="KW-1185">Reference proteome</keyword>
<evidence type="ECO:0000313" key="1">
    <source>
        <dbReference type="EMBL" id="RIV37702.1"/>
    </source>
</evidence>
<reference evidence="1 2" key="1">
    <citation type="submission" date="2018-08" db="EMBL/GenBank/DDBJ databases">
        <title>Proposal of Muricauda 72 sp.nov. and Muricauda NH166 sp.nov., isolated from seawater.</title>
        <authorList>
            <person name="Cheng H."/>
            <person name="Wu Y.-H."/>
            <person name="Guo L.-L."/>
            <person name="Xu X.-W."/>
        </authorList>
    </citation>
    <scope>NUCLEOTIDE SEQUENCE [LARGE SCALE GENOMIC DNA]</scope>
    <source>
        <strain evidence="1 2">KCTC 22173</strain>
    </source>
</reference>
<evidence type="ECO:0000313" key="2">
    <source>
        <dbReference type="Proteomes" id="UP000266067"/>
    </source>
</evidence>
<dbReference type="AlphaFoldDB" id="A0A3A1NC47"/>
<accession>A0A3A1NC47</accession>
<proteinExistence type="predicted"/>
<dbReference type="Proteomes" id="UP000266067">
    <property type="component" value="Unassembled WGS sequence"/>
</dbReference>
<sequence>MTLILILLSINGYSQLIDRYGINFGVTYTNQLWDYKLIPVDSDKELKFGFQVFIFAEKDYVFDIVALRYGIGFLQRGFKNQTAHIFSDGSEAEIKNNKVTLNEVVLNLGMKISPFKTLSSPYLLLGFRFGHMLSFRDIVIEEKASGLKYQIHGPQIENFNKFNFGSLITLGLQINRLLYIELEHNPNITIRENTEILRISDLYWGIKLGVNLKELIQH</sequence>
<comment type="caution">
    <text evidence="1">The sequence shown here is derived from an EMBL/GenBank/DDBJ whole genome shotgun (WGS) entry which is preliminary data.</text>
</comment>
<dbReference type="EMBL" id="QXFH01000017">
    <property type="protein sequence ID" value="RIV37702.1"/>
    <property type="molecule type" value="Genomic_DNA"/>
</dbReference>
<gene>
    <name evidence="1" type="ORF">D2V08_01045</name>
</gene>
<evidence type="ECO:0008006" key="3">
    <source>
        <dbReference type="Google" id="ProtNLM"/>
    </source>
</evidence>
<organism evidence="1 2">
    <name type="scientific">Flagellimonas lutimaris</name>
    <dbReference type="NCBI Taxonomy" id="475082"/>
    <lineage>
        <taxon>Bacteria</taxon>
        <taxon>Pseudomonadati</taxon>
        <taxon>Bacteroidota</taxon>
        <taxon>Flavobacteriia</taxon>
        <taxon>Flavobacteriales</taxon>
        <taxon>Flavobacteriaceae</taxon>
        <taxon>Flagellimonas</taxon>
    </lineage>
</organism>
<dbReference type="OrthoDB" id="1493764at2"/>
<name>A0A3A1NC47_9FLAO</name>
<dbReference type="RefSeq" id="WP_119606298.1">
    <property type="nucleotide sequence ID" value="NZ_QXFH01000017.1"/>
</dbReference>